<gene>
    <name evidence="3" type="ORF">LCGC14_1223010</name>
</gene>
<proteinExistence type="predicted"/>
<organism evidence="3">
    <name type="scientific">marine sediment metagenome</name>
    <dbReference type="NCBI Taxonomy" id="412755"/>
    <lineage>
        <taxon>unclassified sequences</taxon>
        <taxon>metagenomes</taxon>
        <taxon>ecological metagenomes</taxon>
    </lineage>
</organism>
<evidence type="ECO:0008006" key="4">
    <source>
        <dbReference type="Google" id="ProtNLM"/>
    </source>
</evidence>
<dbReference type="InterPro" id="IPR007164">
    <property type="entry name" value="GTP-dep_dephospho-CoA_kin"/>
</dbReference>
<dbReference type="PANTHER" id="PTHR40732">
    <property type="entry name" value="UPF0218 PROTEIN TK1697"/>
    <property type="match status" value="1"/>
</dbReference>
<dbReference type="GO" id="GO:0016301">
    <property type="term" value="F:kinase activity"/>
    <property type="evidence" value="ECO:0007669"/>
    <property type="project" value="InterPro"/>
</dbReference>
<keyword evidence="1" id="KW-0547">Nucleotide-binding</keyword>
<dbReference type="GO" id="GO:0015937">
    <property type="term" value="P:coenzyme A biosynthetic process"/>
    <property type="evidence" value="ECO:0007669"/>
    <property type="project" value="InterPro"/>
</dbReference>
<accession>A0A0F9LAT6</accession>
<evidence type="ECO:0000256" key="1">
    <source>
        <dbReference type="ARBA" id="ARBA00022741"/>
    </source>
</evidence>
<keyword evidence="2" id="KW-0342">GTP-binding</keyword>
<dbReference type="PANTHER" id="PTHR40732:SF1">
    <property type="entry name" value="GTP-DEPENDENT DEPHOSPHO-COA KINASE"/>
    <property type="match status" value="1"/>
</dbReference>
<sequence length="195" mass="22805">MEYNLRIPYDKRHSFSEPLDILIAGTREETLIQVENKFREYIKSGLEINFYVVGDIVAQDFLSNQFLKPYIKVCVIDEKTQRNHINLDFEDYFEQTIEFQNTEGTINKDCWNIFREVIKSEKRTLIKITEGEEDLLILPLVLEIPITEDVKNFAFYGQPPITDSKFMIPEGIVIVNIGSEVQEKVRAAISLMEKF</sequence>
<dbReference type="EMBL" id="LAZR01006458">
    <property type="protein sequence ID" value="KKM91979.1"/>
    <property type="molecule type" value="Genomic_DNA"/>
</dbReference>
<evidence type="ECO:0000313" key="3">
    <source>
        <dbReference type="EMBL" id="KKM91979.1"/>
    </source>
</evidence>
<name>A0A0F9LAT6_9ZZZZ</name>
<dbReference type="AlphaFoldDB" id="A0A0F9LAT6"/>
<evidence type="ECO:0000256" key="2">
    <source>
        <dbReference type="ARBA" id="ARBA00023134"/>
    </source>
</evidence>
<dbReference type="GO" id="GO:0005525">
    <property type="term" value="F:GTP binding"/>
    <property type="evidence" value="ECO:0007669"/>
    <property type="project" value="UniProtKB-KW"/>
</dbReference>
<protein>
    <recommendedName>
        <fullName evidence="4">DPCK</fullName>
    </recommendedName>
</protein>
<comment type="caution">
    <text evidence="3">The sequence shown here is derived from an EMBL/GenBank/DDBJ whole genome shotgun (WGS) entry which is preliminary data.</text>
</comment>
<dbReference type="Pfam" id="PF04019">
    <property type="entry name" value="DUF359"/>
    <property type="match status" value="1"/>
</dbReference>
<reference evidence="3" key="1">
    <citation type="journal article" date="2015" name="Nature">
        <title>Complex archaea that bridge the gap between prokaryotes and eukaryotes.</title>
        <authorList>
            <person name="Spang A."/>
            <person name="Saw J.H."/>
            <person name="Jorgensen S.L."/>
            <person name="Zaremba-Niedzwiedzka K."/>
            <person name="Martijn J."/>
            <person name="Lind A.E."/>
            <person name="van Eijk R."/>
            <person name="Schleper C."/>
            <person name="Guy L."/>
            <person name="Ettema T.J."/>
        </authorList>
    </citation>
    <scope>NUCLEOTIDE SEQUENCE</scope>
</reference>